<dbReference type="RefSeq" id="WP_344055133.1">
    <property type="nucleotide sequence ID" value="NZ_BAAAPK010000001.1"/>
</dbReference>
<evidence type="ECO:0000256" key="1">
    <source>
        <dbReference type="SAM" id="SignalP"/>
    </source>
</evidence>
<gene>
    <name evidence="2" type="ORF">GCM10009807_25330</name>
</gene>
<keyword evidence="3" id="KW-1185">Reference proteome</keyword>
<dbReference type="PROSITE" id="PS51257">
    <property type="entry name" value="PROKAR_LIPOPROTEIN"/>
    <property type="match status" value="1"/>
</dbReference>
<sequence length="157" mass="16264">MKSRLIASLALSTLVVLGTSGCALLSTQATTIPYSPSDGVNIPDSGPLQVRNVLIVSDEEGVDGNLVAAIVNATNDPHTLNIEWGEGSSKSSEEIRVPALSTVSLGTAETDPLPLEGIDTKPGANLPMYFQSGDGEGILFDVPVLDGALPYYGDLLP</sequence>
<evidence type="ECO:0008006" key="4">
    <source>
        <dbReference type="Google" id="ProtNLM"/>
    </source>
</evidence>
<dbReference type="Proteomes" id="UP001500596">
    <property type="component" value="Unassembled WGS sequence"/>
</dbReference>
<keyword evidence="1" id="KW-0732">Signal</keyword>
<accession>A0ABP4T0G1</accession>
<comment type="caution">
    <text evidence="2">The sequence shown here is derived from an EMBL/GenBank/DDBJ whole genome shotgun (WGS) entry which is preliminary data.</text>
</comment>
<protein>
    <recommendedName>
        <fullName evidence="4">DNA modification methylase</fullName>
    </recommendedName>
</protein>
<feature type="signal peptide" evidence="1">
    <location>
        <begin position="1"/>
        <end position="25"/>
    </location>
</feature>
<feature type="chain" id="PRO_5046060092" description="DNA modification methylase" evidence="1">
    <location>
        <begin position="26"/>
        <end position="157"/>
    </location>
</feature>
<evidence type="ECO:0000313" key="3">
    <source>
        <dbReference type="Proteomes" id="UP001500596"/>
    </source>
</evidence>
<reference evidence="3" key="1">
    <citation type="journal article" date="2019" name="Int. J. Syst. Evol. Microbiol.">
        <title>The Global Catalogue of Microorganisms (GCM) 10K type strain sequencing project: providing services to taxonomists for standard genome sequencing and annotation.</title>
        <authorList>
            <consortium name="The Broad Institute Genomics Platform"/>
            <consortium name="The Broad Institute Genome Sequencing Center for Infectious Disease"/>
            <person name="Wu L."/>
            <person name="Ma J."/>
        </authorList>
    </citation>
    <scope>NUCLEOTIDE SEQUENCE [LARGE SCALE GENOMIC DNA]</scope>
    <source>
        <strain evidence="3">JCM 15575</strain>
    </source>
</reference>
<dbReference type="EMBL" id="BAAAPK010000001">
    <property type="protein sequence ID" value="GAA1680283.1"/>
    <property type="molecule type" value="Genomic_DNA"/>
</dbReference>
<organism evidence="2 3">
    <name type="scientific">Microbacterium lacus</name>
    <dbReference type="NCBI Taxonomy" id="415217"/>
    <lineage>
        <taxon>Bacteria</taxon>
        <taxon>Bacillati</taxon>
        <taxon>Actinomycetota</taxon>
        <taxon>Actinomycetes</taxon>
        <taxon>Micrococcales</taxon>
        <taxon>Microbacteriaceae</taxon>
        <taxon>Microbacterium</taxon>
    </lineage>
</organism>
<evidence type="ECO:0000313" key="2">
    <source>
        <dbReference type="EMBL" id="GAA1680283.1"/>
    </source>
</evidence>
<proteinExistence type="predicted"/>
<name>A0ABP4T0G1_9MICO</name>